<organism evidence="5 6">
    <name type="scientific">Alloalcanivorax venustensis ISO4</name>
    <dbReference type="NCBI Taxonomy" id="1177184"/>
    <lineage>
        <taxon>Bacteria</taxon>
        <taxon>Pseudomonadati</taxon>
        <taxon>Pseudomonadota</taxon>
        <taxon>Gammaproteobacteria</taxon>
        <taxon>Oceanospirillales</taxon>
        <taxon>Alcanivoracaceae</taxon>
        <taxon>Alloalcanivorax</taxon>
    </lineage>
</organism>
<dbReference type="EC" id="1.20.4.1" evidence="4"/>
<evidence type="ECO:0000256" key="3">
    <source>
        <dbReference type="PROSITE-ProRule" id="PRU01282"/>
    </source>
</evidence>
<dbReference type="PANTHER" id="PTHR30041:SF4">
    <property type="entry name" value="ARSENATE REDUCTASE"/>
    <property type="match status" value="1"/>
</dbReference>
<dbReference type="Proteomes" id="UP000644441">
    <property type="component" value="Unassembled WGS sequence"/>
</dbReference>
<dbReference type="InterPro" id="IPR036249">
    <property type="entry name" value="Thioredoxin-like_sf"/>
</dbReference>
<comment type="similarity">
    <text evidence="1 3 4">Belongs to the ArsC family.</text>
</comment>
<dbReference type="RefSeq" id="WP_194856628.1">
    <property type="nucleotide sequence ID" value="NZ_ARXR01000032.1"/>
</dbReference>
<name>A0ABS0AJ76_9GAMM</name>
<evidence type="ECO:0000313" key="5">
    <source>
        <dbReference type="EMBL" id="MBF5054181.1"/>
    </source>
</evidence>
<dbReference type="PROSITE" id="PS51353">
    <property type="entry name" value="ARSC"/>
    <property type="match status" value="1"/>
</dbReference>
<keyword evidence="6" id="KW-1185">Reference proteome</keyword>
<reference evidence="5 6" key="1">
    <citation type="submission" date="2012-09" db="EMBL/GenBank/DDBJ databases">
        <title>Genome Sequence of alkane-degrading Bacterium Alcanivorax venustensis ISO4.</title>
        <authorList>
            <person name="Lai Q."/>
            <person name="Shao Z."/>
        </authorList>
    </citation>
    <scope>NUCLEOTIDE SEQUENCE [LARGE SCALE GENOMIC DNA]</scope>
    <source>
        <strain evidence="5 6">ISO4</strain>
    </source>
</reference>
<proteinExistence type="inferred from homology"/>
<comment type="catalytic activity">
    <reaction evidence="4">
        <text>[glutaredoxin]-dithiol + arsenate + glutathione + H(+) = glutathionyl-S-S-[glutaredoxin] + arsenite + H2O</text>
        <dbReference type="Rhea" id="RHEA:22016"/>
        <dbReference type="Rhea" id="RHEA-COMP:10729"/>
        <dbReference type="Rhea" id="RHEA-COMP:17668"/>
        <dbReference type="ChEBI" id="CHEBI:15377"/>
        <dbReference type="ChEBI" id="CHEBI:15378"/>
        <dbReference type="ChEBI" id="CHEBI:29242"/>
        <dbReference type="ChEBI" id="CHEBI:29950"/>
        <dbReference type="ChEBI" id="CHEBI:48597"/>
        <dbReference type="ChEBI" id="CHEBI:57925"/>
        <dbReference type="ChEBI" id="CHEBI:146199"/>
        <dbReference type="EC" id="1.20.4.1"/>
    </reaction>
</comment>
<dbReference type="EMBL" id="ARXR01000032">
    <property type="protein sequence ID" value="MBF5054181.1"/>
    <property type="molecule type" value="Genomic_DNA"/>
</dbReference>
<dbReference type="Pfam" id="PF03960">
    <property type="entry name" value="ArsC"/>
    <property type="match status" value="1"/>
</dbReference>
<dbReference type="PANTHER" id="PTHR30041">
    <property type="entry name" value="ARSENATE REDUCTASE"/>
    <property type="match status" value="1"/>
</dbReference>
<keyword evidence="2 4" id="KW-0560">Oxidoreductase</keyword>
<evidence type="ECO:0000256" key="2">
    <source>
        <dbReference type="ARBA" id="ARBA00023002"/>
    </source>
</evidence>
<protein>
    <recommendedName>
        <fullName evidence="4">Arsenate reductase</fullName>
        <ecNumber evidence="4">1.20.4.1</ecNumber>
    </recommendedName>
</protein>
<dbReference type="InterPro" id="IPR006659">
    <property type="entry name" value="Arsenate_reductase"/>
</dbReference>
<dbReference type="CDD" id="cd03034">
    <property type="entry name" value="ArsC_ArsC"/>
    <property type="match status" value="1"/>
</dbReference>
<accession>A0ABS0AJ76</accession>
<evidence type="ECO:0000313" key="6">
    <source>
        <dbReference type="Proteomes" id="UP000644441"/>
    </source>
</evidence>
<sequence length="118" mass="13262">MAEYTLYHNPRCSKSRQALALLEENGITPTIVKYLDTPPDAETVRTLVKQLRLDRAHDLVRPKEAEYKEAGLSRDADDDTVINAIARYPKLLERPVLVKGDQAVIGRPPETVLELVTP</sequence>
<evidence type="ECO:0000256" key="1">
    <source>
        <dbReference type="ARBA" id="ARBA00007198"/>
    </source>
</evidence>
<gene>
    <name evidence="5" type="ORF">ISO4_02783</name>
</gene>
<dbReference type="SUPFAM" id="SSF52833">
    <property type="entry name" value="Thioredoxin-like"/>
    <property type="match status" value="1"/>
</dbReference>
<dbReference type="InterPro" id="IPR006660">
    <property type="entry name" value="Arsenate_reductase-like"/>
</dbReference>
<dbReference type="Gene3D" id="3.40.30.10">
    <property type="entry name" value="Glutaredoxin"/>
    <property type="match status" value="1"/>
</dbReference>
<dbReference type="NCBIfam" id="TIGR00014">
    <property type="entry name" value="arsC"/>
    <property type="match status" value="1"/>
</dbReference>
<comment type="caution">
    <text evidence="5">The sequence shown here is derived from an EMBL/GenBank/DDBJ whole genome shotgun (WGS) entry which is preliminary data.</text>
</comment>
<evidence type="ECO:0000256" key="4">
    <source>
        <dbReference type="RuleBase" id="RU362029"/>
    </source>
</evidence>